<comment type="similarity">
    <text evidence="3">Belongs to the acetyltransferase family. RimJ subfamily.</text>
</comment>
<evidence type="ECO:0000256" key="2">
    <source>
        <dbReference type="ARBA" id="ARBA00023315"/>
    </source>
</evidence>
<evidence type="ECO:0000313" key="6">
    <source>
        <dbReference type="Proteomes" id="UP001629246"/>
    </source>
</evidence>
<reference evidence="5 6" key="1">
    <citation type="journal article" date="2024" name="Chem. Sci.">
        <title>Discovery of megapolipeptins by genome mining of a Burkholderiales bacteria collection.</title>
        <authorList>
            <person name="Paulo B.S."/>
            <person name="Recchia M.J.J."/>
            <person name="Lee S."/>
            <person name="Fergusson C.H."/>
            <person name="Romanowski S.B."/>
            <person name="Hernandez A."/>
            <person name="Krull N."/>
            <person name="Liu D.Y."/>
            <person name="Cavanagh H."/>
            <person name="Bos A."/>
            <person name="Gray C.A."/>
            <person name="Murphy B.T."/>
            <person name="Linington R.G."/>
            <person name="Eustaquio A.S."/>
        </authorList>
    </citation>
    <scope>NUCLEOTIDE SEQUENCE [LARGE SCALE GENOMIC DNA]</scope>
    <source>
        <strain evidence="5 6">RL21-008-BIB-A</strain>
    </source>
</reference>
<dbReference type="PANTHER" id="PTHR43792:SF8">
    <property type="entry name" value="[RIBOSOMAL PROTEIN US5]-ALANINE N-ACETYLTRANSFERASE"/>
    <property type="match status" value="1"/>
</dbReference>
<dbReference type="RefSeq" id="WP_408158919.1">
    <property type="nucleotide sequence ID" value="NZ_JAQQFM010000006.1"/>
</dbReference>
<evidence type="ECO:0000256" key="1">
    <source>
        <dbReference type="ARBA" id="ARBA00022679"/>
    </source>
</evidence>
<dbReference type="EMBL" id="JAQQFM010000006">
    <property type="protein sequence ID" value="MFL9925731.1"/>
    <property type="molecule type" value="Genomic_DNA"/>
</dbReference>
<evidence type="ECO:0000313" key="5">
    <source>
        <dbReference type="EMBL" id="MFL9925731.1"/>
    </source>
</evidence>
<accession>A0ABW9AA07</accession>
<proteinExistence type="inferred from homology"/>
<keyword evidence="6" id="KW-1185">Reference proteome</keyword>
<comment type="caution">
    <text evidence="5">The sequence shown here is derived from an EMBL/GenBank/DDBJ whole genome shotgun (WGS) entry which is preliminary data.</text>
</comment>
<dbReference type="InterPro" id="IPR000182">
    <property type="entry name" value="GNAT_dom"/>
</dbReference>
<dbReference type="InterPro" id="IPR051531">
    <property type="entry name" value="N-acetyltransferase"/>
</dbReference>
<evidence type="ECO:0000259" key="4">
    <source>
        <dbReference type="Pfam" id="PF13302"/>
    </source>
</evidence>
<feature type="domain" description="N-acetyltransferase" evidence="4">
    <location>
        <begin position="12"/>
        <end position="159"/>
    </location>
</feature>
<organism evidence="5 6">
    <name type="scientific">Herbaspirillum lusitanum</name>
    <dbReference type="NCBI Taxonomy" id="213312"/>
    <lineage>
        <taxon>Bacteria</taxon>
        <taxon>Pseudomonadati</taxon>
        <taxon>Pseudomonadota</taxon>
        <taxon>Betaproteobacteria</taxon>
        <taxon>Burkholderiales</taxon>
        <taxon>Oxalobacteraceae</taxon>
        <taxon>Herbaspirillum</taxon>
    </lineage>
</organism>
<dbReference type="PANTHER" id="PTHR43792">
    <property type="entry name" value="GNAT FAMILY, PUTATIVE (AFU_ORTHOLOGUE AFUA_3G00765)-RELATED-RELATED"/>
    <property type="match status" value="1"/>
</dbReference>
<protein>
    <submittedName>
        <fullName evidence="5">GNAT family N-acetyltransferase</fullName>
        <ecNumber evidence="5">2.3.1.-</ecNumber>
    </submittedName>
</protein>
<keyword evidence="2 5" id="KW-0012">Acyltransferase</keyword>
<dbReference type="EC" id="2.3.1.-" evidence="5"/>
<gene>
    <name evidence="5" type="ORF">PQR62_15730</name>
</gene>
<dbReference type="InterPro" id="IPR016181">
    <property type="entry name" value="Acyl_CoA_acyltransferase"/>
</dbReference>
<dbReference type="Proteomes" id="UP001629246">
    <property type="component" value="Unassembled WGS sequence"/>
</dbReference>
<evidence type="ECO:0000256" key="3">
    <source>
        <dbReference type="ARBA" id="ARBA00038502"/>
    </source>
</evidence>
<dbReference type="Pfam" id="PF13302">
    <property type="entry name" value="Acetyltransf_3"/>
    <property type="match status" value="1"/>
</dbReference>
<dbReference type="GO" id="GO:0016746">
    <property type="term" value="F:acyltransferase activity"/>
    <property type="evidence" value="ECO:0007669"/>
    <property type="project" value="UniProtKB-KW"/>
</dbReference>
<name>A0ABW9AA07_9BURK</name>
<dbReference type="SUPFAM" id="SSF55729">
    <property type="entry name" value="Acyl-CoA N-acyltransferases (Nat)"/>
    <property type="match status" value="1"/>
</dbReference>
<keyword evidence="1 5" id="KW-0808">Transferase</keyword>
<sequence>MTFPDHGLHTARLHLRRASLADAPALLAYQSRNRAHLLEWEPRRDEAFFTLAATRQRLHEMEMQMQAQQALHLLFARTADTSAAIAGVCHFSNIVRGPFQACHLGFSVDAQEQGQGLMHEALSCAIEFVFGELHLHRIMANYRPENRRSAALLRKLHFEPEGKARAYLKINGSWADHILSARINEAMD</sequence>
<dbReference type="Gene3D" id="3.40.630.30">
    <property type="match status" value="1"/>
</dbReference>